<feature type="region of interest" description="Disordered" evidence="1">
    <location>
        <begin position="215"/>
        <end position="239"/>
    </location>
</feature>
<dbReference type="Proteomes" id="UP000467164">
    <property type="component" value="Chromosome"/>
</dbReference>
<organism evidence="3 4">
    <name type="scientific">Mycobacterium shottsii</name>
    <dbReference type="NCBI Taxonomy" id="133549"/>
    <lineage>
        <taxon>Bacteria</taxon>
        <taxon>Bacillati</taxon>
        <taxon>Actinomycetota</taxon>
        <taxon>Actinomycetes</taxon>
        <taxon>Mycobacteriales</taxon>
        <taxon>Mycobacteriaceae</taxon>
        <taxon>Mycobacterium</taxon>
        <taxon>Mycobacterium ulcerans group</taxon>
    </lineage>
</organism>
<sequence>MTTNPPPAAQWVPNYPPKPVASPRTWPLVALAIIAIVGVVLGAAALVVALTRPGNAGSAAAPTTTASPTYTAEEIAAAHQKLCDVYKLAARSVQIDTNGGDPALARVTSVNGALMLDQAVNAAPALTSADRTTATTLAEAYTRASAMASSLHRDDPAWQEVVDDVNTTASITRNAREASSVDHVKMPAKRSILGRHGKWAVDVVSGRDHREVRQGVCGGAEGGQGADSGSGGGGHRLVA</sequence>
<feature type="compositionally biased region" description="Gly residues" evidence="1">
    <location>
        <begin position="216"/>
        <end position="239"/>
    </location>
</feature>
<dbReference type="EMBL" id="AP022572">
    <property type="protein sequence ID" value="BBX59047.1"/>
    <property type="molecule type" value="Genomic_DNA"/>
</dbReference>
<keyword evidence="4" id="KW-1185">Reference proteome</keyword>
<keyword evidence="2" id="KW-1133">Transmembrane helix</keyword>
<evidence type="ECO:0000256" key="2">
    <source>
        <dbReference type="SAM" id="Phobius"/>
    </source>
</evidence>
<gene>
    <name evidence="3" type="ORF">MSHO_43920</name>
</gene>
<feature type="transmembrane region" description="Helical" evidence="2">
    <location>
        <begin position="26"/>
        <end position="50"/>
    </location>
</feature>
<dbReference type="KEGG" id="msho:MSHO_43920"/>
<reference evidence="3 4" key="1">
    <citation type="journal article" date="2019" name="Emerg. Microbes Infect.">
        <title>Comprehensive subspecies identification of 175 nontuberculous mycobacteria species based on 7547 genomic profiles.</title>
        <authorList>
            <person name="Matsumoto Y."/>
            <person name="Kinjo T."/>
            <person name="Motooka D."/>
            <person name="Nabeya D."/>
            <person name="Jung N."/>
            <person name="Uechi K."/>
            <person name="Horii T."/>
            <person name="Iida T."/>
            <person name="Fujita J."/>
            <person name="Nakamura S."/>
        </authorList>
    </citation>
    <scope>NUCLEOTIDE SEQUENCE [LARGE SCALE GENOMIC DNA]</scope>
    <source>
        <strain evidence="3 4">JCM 12657</strain>
    </source>
</reference>
<evidence type="ECO:0000313" key="4">
    <source>
        <dbReference type="Proteomes" id="UP000467164"/>
    </source>
</evidence>
<keyword evidence="2" id="KW-0812">Transmembrane</keyword>
<accession>A0A7I7LHI3</accession>
<name>A0A7I7LHI3_9MYCO</name>
<evidence type="ECO:0000256" key="1">
    <source>
        <dbReference type="SAM" id="MobiDB-lite"/>
    </source>
</evidence>
<evidence type="ECO:0000313" key="3">
    <source>
        <dbReference type="EMBL" id="BBX59047.1"/>
    </source>
</evidence>
<keyword evidence="2" id="KW-0472">Membrane</keyword>
<dbReference type="AlphaFoldDB" id="A0A7I7LHI3"/>
<proteinExistence type="predicted"/>
<protein>
    <submittedName>
        <fullName evidence="3">Uncharacterized protein</fullName>
    </submittedName>
</protein>